<comment type="caution">
    <text evidence="8">The sequence shown here is derived from an EMBL/GenBank/DDBJ whole genome shotgun (WGS) entry which is preliminary data.</text>
</comment>
<accession>A0A495IC72</accession>
<protein>
    <submittedName>
        <fullName evidence="8">Sugar phosphate permease</fullName>
    </submittedName>
</protein>
<feature type="transmembrane region" description="Helical" evidence="6">
    <location>
        <begin position="360"/>
        <end position="382"/>
    </location>
</feature>
<dbReference type="PIRSF" id="PIRSF002808">
    <property type="entry name" value="Hexose_phosphate_transp"/>
    <property type="match status" value="1"/>
</dbReference>
<keyword evidence="2" id="KW-0813">Transport</keyword>
<keyword evidence="9" id="KW-1185">Reference proteome</keyword>
<reference evidence="8 9" key="1">
    <citation type="submission" date="2018-10" db="EMBL/GenBank/DDBJ databases">
        <title>Sequencing the genomes of 1000 actinobacteria strains.</title>
        <authorList>
            <person name="Klenk H.-P."/>
        </authorList>
    </citation>
    <scope>NUCLEOTIDE SEQUENCE [LARGE SCALE GENOMIC DNA]</scope>
    <source>
        <strain evidence="8 9">DSM 17894</strain>
    </source>
</reference>
<keyword evidence="5 6" id="KW-0472">Membrane</keyword>
<feature type="transmembrane region" description="Helical" evidence="6">
    <location>
        <begin position="306"/>
        <end position="326"/>
    </location>
</feature>
<keyword evidence="4 6" id="KW-1133">Transmembrane helix</keyword>
<dbReference type="InterPro" id="IPR000849">
    <property type="entry name" value="Sugar_P_transporter"/>
</dbReference>
<dbReference type="InterPro" id="IPR020846">
    <property type="entry name" value="MFS_dom"/>
</dbReference>
<feature type="transmembrane region" description="Helical" evidence="6">
    <location>
        <begin position="332"/>
        <end position="351"/>
    </location>
</feature>
<dbReference type="PANTHER" id="PTHR43791">
    <property type="entry name" value="PERMEASE-RELATED"/>
    <property type="match status" value="1"/>
</dbReference>
<feature type="transmembrane region" description="Helical" evidence="6">
    <location>
        <begin position="275"/>
        <end position="294"/>
    </location>
</feature>
<dbReference type="EMBL" id="RBKS01000001">
    <property type="protein sequence ID" value="RKR73519.1"/>
    <property type="molecule type" value="Genomic_DNA"/>
</dbReference>
<evidence type="ECO:0000256" key="1">
    <source>
        <dbReference type="ARBA" id="ARBA00004651"/>
    </source>
</evidence>
<dbReference type="PROSITE" id="PS50850">
    <property type="entry name" value="MFS"/>
    <property type="match status" value="1"/>
</dbReference>
<organism evidence="8 9">
    <name type="scientific">Frondihabitans australicus</name>
    <dbReference type="NCBI Taxonomy" id="386892"/>
    <lineage>
        <taxon>Bacteria</taxon>
        <taxon>Bacillati</taxon>
        <taxon>Actinomycetota</taxon>
        <taxon>Actinomycetes</taxon>
        <taxon>Micrococcales</taxon>
        <taxon>Microbacteriaceae</taxon>
        <taxon>Frondihabitans</taxon>
    </lineage>
</organism>
<feature type="transmembrane region" description="Helical" evidence="6">
    <location>
        <begin position="145"/>
        <end position="168"/>
    </location>
</feature>
<feature type="transmembrane region" description="Helical" evidence="6">
    <location>
        <begin position="239"/>
        <end position="263"/>
    </location>
</feature>
<dbReference type="Gene3D" id="1.20.1250.20">
    <property type="entry name" value="MFS general substrate transporter like domains"/>
    <property type="match status" value="2"/>
</dbReference>
<comment type="subcellular location">
    <subcellularLocation>
        <location evidence="1">Cell membrane</location>
        <topology evidence="1">Multi-pass membrane protein</topology>
    </subcellularLocation>
</comment>
<dbReference type="GO" id="GO:0005886">
    <property type="term" value="C:plasma membrane"/>
    <property type="evidence" value="ECO:0007669"/>
    <property type="project" value="UniProtKB-SubCell"/>
</dbReference>
<feature type="transmembrane region" description="Helical" evidence="6">
    <location>
        <begin position="83"/>
        <end position="101"/>
    </location>
</feature>
<sequence length="434" mass="46580">MTTAPSVRPPLGRRWILLIPVASVMYLLAYFDRTNLSFVLPQMDDDLHLTATDKGLVSGIFFIGYFFTQVPAAIIAQKWSAKYVVLILMVFWGLCAVWTGLVHNTGELFTARFFLGVFEGGVQPATLILLSRWFPQKERARASGLWLLAIPLAPIIAAPITGTLLSSFDWRGVMILEGLPPLVWAIVWFFVIADTPRRARWASAREAADIETAIAADEVIKTESITTSTRYRDVVKNPIVIALVAAWFLYNAGFYGFTLWLPQVLSDMTGGSTELVGFLTAIPYVFGLAAMVVISTRTDRLGSRRTTVLVPLSVAAVALVVGQFVGGGVPEYVLLCVVAAGLYVHGAFFALPPLLLRTEVLAVGLGLIGGIGNLGGFLGPYIVGWLDDVTGSTALGFVLLGAAIAGCGVLLAAVTPRRPRLAVAAPEAAARVDA</sequence>
<feature type="transmembrane region" description="Helical" evidence="6">
    <location>
        <begin position="56"/>
        <end position="76"/>
    </location>
</feature>
<proteinExistence type="predicted"/>
<evidence type="ECO:0000256" key="5">
    <source>
        <dbReference type="ARBA" id="ARBA00023136"/>
    </source>
</evidence>
<evidence type="ECO:0000313" key="9">
    <source>
        <dbReference type="Proteomes" id="UP000280008"/>
    </source>
</evidence>
<dbReference type="Pfam" id="PF07690">
    <property type="entry name" value="MFS_1"/>
    <property type="match status" value="1"/>
</dbReference>
<dbReference type="CDD" id="cd17319">
    <property type="entry name" value="MFS_ExuT_GudP_like"/>
    <property type="match status" value="1"/>
</dbReference>
<feature type="transmembrane region" description="Helical" evidence="6">
    <location>
        <begin position="394"/>
        <end position="414"/>
    </location>
</feature>
<evidence type="ECO:0000259" key="7">
    <source>
        <dbReference type="PROSITE" id="PS50850"/>
    </source>
</evidence>
<dbReference type="SUPFAM" id="SSF103473">
    <property type="entry name" value="MFS general substrate transporter"/>
    <property type="match status" value="1"/>
</dbReference>
<dbReference type="Proteomes" id="UP000280008">
    <property type="component" value="Unassembled WGS sequence"/>
</dbReference>
<feature type="transmembrane region" description="Helical" evidence="6">
    <location>
        <begin position="113"/>
        <end position="133"/>
    </location>
</feature>
<dbReference type="AlphaFoldDB" id="A0A495IC72"/>
<feature type="transmembrane region" description="Helical" evidence="6">
    <location>
        <begin position="174"/>
        <end position="193"/>
    </location>
</feature>
<evidence type="ECO:0000256" key="4">
    <source>
        <dbReference type="ARBA" id="ARBA00022989"/>
    </source>
</evidence>
<dbReference type="GO" id="GO:0022857">
    <property type="term" value="F:transmembrane transporter activity"/>
    <property type="evidence" value="ECO:0007669"/>
    <property type="project" value="InterPro"/>
</dbReference>
<dbReference type="RefSeq" id="WP_211331654.1">
    <property type="nucleotide sequence ID" value="NZ_RBKS01000001.1"/>
</dbReference>
<feature type="transmembrane region" description="Helical" evidence="6">
    <location>
        <begin position="12"/>
        <end position="31"/>
    </location>
</feature>
<gene>
    <name evidence="8" type="ORF">C8E83_0612</name>
</gene>
<evidence type="ECO:0000256" key="2">
    <source>
        <dbReference type="ARBA" id="ARBA00022448"/>
    </source>
</evidence>
<dbReference type="PANTHER" id="PTHR43791:SF100">
    <property type="entry name" value="SUGAR TRANSPORTER"/>
    <property type="match status" value="1"/>
</dbReference>
<dbReference type="InterPro" id="IPR011701">
    <property type="entry name" value="MFS"/>
</dbReference>
<name>A0A495IC72_9MICO</name>
<dbReference type="InterPro" id="IPR036259">
    <property type="entry name" value="MFS_trans_sf"/>
</dbReference>
<evidence type="ECO:0000313" key="8">
    <source>
        <dbReference type="EMBL" id="RKR73519.1"/>
    </source>
</evidence>
<feature type="domain" description="Major facilitator superfamily (MFS) profile" evidence="7">
    <location>
        <begin position="18"/>
        <end position="420"/>
    </location>
</feature>
<evidence type="ECO:0000256" key="3">
    <source>
        <dbReference type="ARBA" id="ARBA00022692"/>
    </source>
</evidence>
<keyword evidence="3 6" id="KW-0812">Transmembrane</keyword>
<evidence type="ECO:0000256" key="6">
    <source>
        <dbReference type="SAM" id="Phobius"/>
    </source>
</evidence>